<dbReference type="AlphaFoldDB" id="A0A0C1PMY5"/>
<evidence type="ECO:0000313" key="2">
    <source>
        <dbReference type="EMBL" id="KID42117.1"/>
    </source>
</evidence>
<reference evidence="2 3" key="1">
    <citation type="submission" date="2014-06" db="EMBL/GenBank/DDBJ databases">
        <title>Functional and comparative genomic analyses of the Drosophila gut microbiota identify candidate symbiosis factors.</title>
        <authorList>
            <person name="Newell P.D."/>
            <person name="Chaston J.M."/>
            <person name="Douglas A.E."/>
        </authorList>
    </citation>
    <scope>NUCLEOTIDE SEQUENCE [LARGE SCALE GENOMIC DNA]</scope>
    <source>
        <strain evidence="2 3">DmCS_002</strain>
    </source>
</reference>
<evidence type="ECO:0000256" key="1">
    <source>
        <dbReference type="SAM" id="MobiDB-lite"/>
    </source>
</evidence>
<keyword evidence="3" id="KW-1185">Reference proteome</keyword>
<evidence type="ECO:0000313" key="3">
    <source>
        <dbReference type="Proteomes" id="UP000031397"/>
    </source>
</evidence>
<dbReference type="PATRIC" id="fig|1614.7.peg.510"/>
<keyword evidence="2" id="KW-0689">Ribosomal protein</keyword>
<proteinExistence type="predicted"/>
<dbReference type="Pfam" id="PF02620">
    <property type="entry name" value="YceD"/>
    <property type="match status" value="1"/>
</dbReference>
<dbReference type="OrthoDB" id="9790372at2"/>
<protein>
    <submittedName>
        <fullName evidence="2">Protein in cluster with ribosomal protein L32p</fullName>
    </submittedName>
</protein>
<dbReference type="InterPro" id="IPR003772">
    <property type="entry name" value="YceD"/>
</dbReference>
<dbReference type="GeneID" id="74913209"/>
<dbReference type="RefSeq" id="WP_039143925.1">
    <property type="nucleotide sequence ID" value="NZ_JOJZ01000010.1"/>
</dbReference>
<feature type="compositionally biased region" description="Basic and acidic residues" evidence="1">
    <location>
        <begin position="155"/>
        <end position="184"/>
    </location>
</feature>
<name>A0A0C1PMY5_9LACO</name>
<organism evidence="2 3">
    <name type="scientific">Fructilactobacillus fructivorans</name>
    <dbReference type="NCBI Taxonomy" id="1614"/>
    <lineage>
        <taxon>Bacteria</taxon>
        <taxon>Bacillati</taxon>
        <taxon>Bacillota</taxon>
        <taxon>Bacilli</taxon>
        <taxon>Lactobacillales</taxon>
        <taxon>Lactobacillaceae</taxon>
        <taxon>Fructilactobacillus</taxon>
    </lineage>
</organism>
<accession>A0A0C1PMY5</accession>
<gene>
    <name evidence="2" type="ORF">LfDm3_0522</name>
</gene>
<feature type="region of interest" description="Disordered" evidence="1">
    <location>
        <begin position="134"/>
        <end position="184"/>
    </location>
</feature>
<dbReference type="GO" id="GO:0005840">
    <property type="term" value="C:ribosome"/>
    <property type="evidence" value="ECO:0007669"/>
    <property type="project" value="UniProtKB-KW"/>
</dbReference>
<dbReference type="EMBL" id="JOJZ01000010">
    <property type="protein sequence ID" value="KID42117.1"/>
    <property type="molecule type" value="Genomic_DNA"/>
</dbReference>
<dbReference type="Proteomes" id="UP000031397">
    <property type="component" value="Unassembled WGS sequence"/>
</dbReference>
<comment type="caution">
    <text evidence="2">The sequence shown here is derived from an EMBL/GenBank/DDBJ whole genome shotgun (WGS) entry which is preliminary data.</text>
</comment>
<sequence length="184" mass="20811">MKWSFEKLLGYKREPFTTHETVDLKDDLIHRYPETILDSTPFEVTAKATPDNGDIIIDADVKGSVTVPSSRSLTPVKLPMDFHISEIYVLTETALNRYDNEEVVLIVGDSGLIDFDKAVADNVIVNIPMQVLSPEEQNGKGMPKGNDWEVISEDDFNRQEKEDKNVDPRLAKLKDFKPSDDDKT</sequence>
<keyword evidence="2" id="KW-0687">Ribonucleoprotein</keyword>